<evidence type="ECO:0000256" key="1">
    <source>
        <dbReference type="ARBA" id="ARBA00023015"/>
    </source>
</evidence>
<organism evidence="5 6">
    <name type="scientific">Trabulsiella odontotermitis</name>
    <dbReference type="NCBI Taxonomy" id="379893"/>
    <lineage>
        <taxon>Bacteria</taxon>
        <taxon>Pseudomonadati</taxon>
        <taxon>Pseudomonadota</taxon>
        <taxon>Gammaproteobacteria</taxon>
        <taxon>Enterobacterales</taxon>
        <taxon>Enterobacteriaceae</taxon>
        <taxon>Trabulsiella</taxon>
    </lineage>
</organism>
<keyword evidence="2" id="KW-0238">DNA-binding</keyword>
<proteinExistence type="predicted"/>
<evidence type="ECO:0000313" key="5">
    <source>
        <dbReference type="EMBL" id="KNC90371.1"/>
    </source>
</evidence>
<dbReference type="PROSITE" id="PS50949">
    <property type="entry name" value="HTH_GNTR"/>
    <property type="match status" value="1"/>
</dbReference>
<dbReference type="GO" id="GO:0045892">
    <property type="term" value="P:negative regulation of DNA-templated transcription"/>
    <property type="evidence" value="ECO:0007669"/>
    <property type="project" value="TreeGrafter"/>
</dbReference>
<dbReference type="Pfam" id="PF07702">
    <property type="entry name" value="UTRA"/>
    <property type="match status" value="1"/>
</dbReference>
<dbReference type="PATRIC" id="fig|379893.4.peg.918"/>
<dbReference type="SMART" id="SM00345">
    <property type="entry name" value="HTH_GNTR"/>
    <property type="match status" value="1"/>
</dbReference>
<dbReference type="GO" id="GO:0003700">
    <property type="term" value="F:DNA-binding transcription factor activity"/>
    <property type="evidence" value="ECO:0007669"/>
    <property type="project" value="InterPro"/>
</dbReference>
<dbReference type="InterPro" id="IPR050679">
    <property type="entry name" value="Bact_HTH_transcr_reg"/>
</dbReference>
<dbReference type="InterPro" id="IPR000524">
    <property type="entry name" value="Tscrpt_reg_HTH_GntR"/>
</dbReference>
<keyword evidence="6" id="KW-1185">Reference proteome</keyword>
<dbReference type="SUPFAM" id="SSF46785">
    <property type="entry name" value="Winged helix' DNA-binding domain"/>
    <property type="match status" value="1"/>
</dbReference>
<dbReference type="Gene3D" id="3.40.1410.10">
    <property type="entry name" value="Chorismate lyase-like"/>
    <property type="match status" value="1"/>
</dbReference>
<evidence type="ECO:0000256" key="3">
    <source>
        <dbReference type="ARBA" id="ARBA00023163"/>
    </source>
</evidence>
<name>A0A0L0GNM5_9ENTR</name>
<sequence>MMKTDKTNESLSLDGSRKYKQIIEIMIEKIVSGQWMADFVIPSERELAETFGVNRITVRKAIAHLKQRGYLHSAAKQGTYVLPPRSHDSHLLYSFSDDIKRNGGKPGQMVLEFNYVPVSELIRTNLQIPLSTQSILKIKRIRFSDTTPMGIQTSYVKLKPGQEITQQELEKVGSLYDLLEQKYGIEMVEAYESIGARLPSASERQHLEIAADEVVLTSSRITYSSERVPVEHVEMVYPTSRYVYQIKVSKDTFEY</sequence>
<dbReference type="InterPro" id="IPR028978">
    <property type="entry name" value="Chorismate_lyase_/UTRA_dom_sf"/>
</dbReference>
<feature type="domain" description="HTH gntR-type" evidence="4">
    <location>
        <begin position="16"/>
        <end position="84"/>
    </location>
</feature>
<evidence type="ECO:0000259" key="4">
    <source>
        <dbReference type="PROSITE" id="PS50949"/>
    </source>
</evidence>
<dbReference type="AlphaFoldDB" id="A0A0L0GNM5"/>
<dbReference type="InterPro" id="IPR036390">
    <property type="entry name" value="WH_DNA-bd_sf"/>
</dbReference>
<dbReference type="PANTHER" id="PTHR44846">
    <property type="entry name" value="MANNOSYL-D-GLYCERATE TRANSPORT/METABOLISM SYSTEM REPRESSOR MNGR-RELATED"/>
    <property type="match status" value="1"/>
</dbReference>
<dbReference type="Proteomes" id="UP000037393">
    <property type="component" value="Unassembled WGS sequence"/>
</dbReference>
<dbReference type="Gene3D" id="1.10.10.10">
    <property type="entry name" value="Winged helix-like DNA-binding domain superfamily/Winged helix DNA-binding domain"/>
    <property type="match status" value="1"/>
</dbReference>
<evidence type="ECO:0000256" key="2">
    <source>
        <dbReference type="ARBA" id="ARBA00023125"/>
    </source>
</evidence>
<dbReference type="Pfam" id="PF00392">
    <property type="entry name" value="GntR"/>
    <property type="match status" value="1"/>
</dbReference>
<reference evidence="5 6" key="1">
    <citation type="journal article" date="2015" name="Appl. Environ. Microbiol.">
        <title>The Enterobacterium Trabulsiella odontotermitis Presents Novel Adaptations Related to Its Association with Fungus-Growing Termites.</title>
        <authorList>
            <person name="Sapountzis P."/>
            <person name="Gruntjes T."/>
            <person name="Otani S."/>
            <person name="Estevez J."/>
            <person name="da Costa R.R."/>
            <person name="Plunkett G.3rd."/>
            <person name="Perna N.T."/>
            <person name="Poulsen M."/>
        </authorList>
    </citation>
    <scope>NUCLEOTIDE SEQUENCE [LARGE SCALE GENOMIC DNA]</scope>
    <source>
        <strain evidence="5 6">12</strain>
    </source>
</reference>
<dbReference type="SMART" id="SM00866">
    <property type="entry name" value="UTRA"/>
    <property type="match status" value="1"/>
</dbReference>
<accession>A0A0L0GNM5</accession>
<dbReference type="SUPFAM" id="SSF64288">
    <property type="entry name" value="Chorismate lyase-like"/>
    <property type="match status" value="1"/>
</dbReference>
<dbReference type="PANTHER" id="PTHR44846:SF1">
    <property type="entry name" value="MANNOSYL-D-GLYCERATE TRANSPORT_METABOLISM SYSTEM REPRESSOR MNGR-RELATED"/>
    <property type="match status" value="1"/>
</dbReference>
<comment type="caution">
    <text evidence="5">The sequence shown here is derived from an EMBL/GenBank/DDBJ whole genome shotgun (WGS) entry which is preliminary data.</text>
</comment>
<protein>
    <submittedName>
        <fullName evidence="5">GntR family transcriptional regulator</fullName>
    </submittedName>
</protein>
<dbReference type="CDD" id="cd07377">
    <property type="entry name" value="WHTH_GntR"/>
    <property type="match status" value="1"/>
</dbReference>
<evidence type="ECO:0000313" key="6">
    <source>
        <dbReference type="Proteomes" id="UP000037393"/>
    </source>
</evidence>
<dbReference type="InterPro" id="IPR011663">
    <property type="entry name" value="UTRA"/>
</dbReference>
<dbReference type="EMBL" id="JNGI01000152">
    <property type="protein sequence ID" value="KNC90371.1"/>
    <property type="molecule type" value="Genomic_DNA"/>
</dbReference>
<dbReference type="InterPro" id="IPR036388">
    <property type="entry name" value="WH-like_DNA-bd_sf"/>
</dbReference>
<keyword evidence="3" id="KW-0804">Transcription</keyword>
<keyword evidence="1" id="KW-0805">Transcription regulation</keyword>
<dbReference type="PRINTS" id="PR00035">
    <property type="entry name" value="HTHGNTR"/>
</dbReference>
<gene>
    <name evidence="5" type="ORF">GM31_04510</name>
</gene>
<dbReference type="GO" id="GO:0003677">
    <property type="term" value="F:DNA binding"/>
    <property type="evidence" value="ECO:0007669"/>
    <property type="project" value="UniProtKB-KW"/>
</dbReference>